<keyword evidence="1" id="KW-0472">Membrane</keyword>
<evidence type="ECO:0000256" key="1">
    <source>
        <dbReference type="SAM" id="Phobius"/>
    </source>
</evidence>
<feature type="transmembrane region" description="Helical" evidence="1">
    <location>
        <begin position="154"/>
        <end position="173"/>
    </location>
</feature>
<keyword evidence="3" id="KW-1185">Reference proteome</keyword>
<proteinExistence type="predicted"/>
<accession>A0A812EBL7</accession>
<keyword evidence="1" id="KW-1133">Transmembrane helix</keyword>
<evidence type="ECO:0000313" key="2">
    <source>
        <dbReference type="EMBL" id="CAE1319751.1"/>
    </source>
</evidence>
<dbReference type="AlphaFoldDB" id="A0A812EBL7"/>
<comment type="caution">
    <text evidence="2">The sequence shown here is derived from an EMBL/GenBank/DDBJ whole genome shotgun (WGS) entry which is preliminary data.</text>
</comment>
<name>A0A812EBL7_ACAPH</name>
<feature type="transmembrane region" description="Helical" evidence="1">
    <location>
        <begin position="95"/>
        <end position="116"/>
    </location>
</feature>
<feature type="transmembrane region" description="Helical" evidence="1">
    <location>
        <begin position="122"/>
        <end position="142"/>
    </location>
</feature>
<keyword evidence="1" id="KW-0812">Transmembrane</keyword>
<evidence type="ECO:0000313" key="3">
    <source>
        <dbReference type="Proteomes" id="UP000597762"/>
    </source>
</evidence>
<gene>
    <name evidence="2" type="ORF">SPHA_70065</name>
</gene>
<reference evidence="2" key="1">
    <citation type="submission" date="2021-01" db="EMBL/GenBank/DDBJ databases">
        <authorList>
            <person name="Li R."/>
            <person name="Bekaert M."/>
        </authorList>
    </citation>
    <scope>NUCLEOTIDE SEQUENCE</scope>
    <source>
        <strain evidence="2">Farmed</strain>
    </source>
</reference>
<dbReference type="EMBL" id="CAHIKZ030005121">
    <property type="protein sequence ID" value="CAE1319751.1"/>
    <property type="molecule type" value="Genomic_DNA"/>
</dbReference>
<dbReference type="Proteomes" id="UP000597762">
    <property type="component" value="Unassembled WGS sequence"/>
</dbReference>
<protein>
    <submittedName>
        <fullName evidence="2">Uncharacterized protein</fullName>
    </submittedName>
</protein>
<organism evidence="2 3">
    <name type="scientific">Acanthosepion pharaonis</name>
    <name type="common">Pharaoh cuttlefish</name>
    <name type="synonym">Sepia pharaonis</name>
    <dbReference type="NCBI Taxonomy" id="158019"/>
    <lineage>
        <taxon>Eukaryota</taxon>
        <taxon>Metazoa</taxon>
        <taxon>Spiralia</taxon>
        <taxon>Lophotrochozoa</taxon>
        <taxon>Mollusca</taxon>
        <taxon>Cephalopoda</taxon>
        <taxon>Coleoidea</taxon>
        <taxon>Decapodiformes</taxon>
        <taxon>Sepiida</taxon>
        <taxon>Sepiina</taxon>
        <taxon>Sepiidae</taxon>
        <taxon>Acanthosepion</taxon>
    </lineage>
</organism>
<feature type="transmembrane region" description="Helical" evidence="1">
    <location>
        <begin position="67"/>
        <end position="83"/>
    </location>
</feature>
<sequence length="203" mass="23604">MLCTLSCMKEERDFNRQAASTSWVLFSSHFLSRRLVFILFAYVSLPVYLHLSFSLSLSFSFSMSLSLYHWISFPILSLSVSIFPRHFQFFSPLPLFLSMSICISLSLYLVHSMFFFYISPFYLLSVILSFIFTLFLVFFYSPYSCCPPKCLFDLPFYLFVFVFLFLCLGHISLNVPVSNILSLSLIHSLSLPLSRLDFLFLST</sequence>
<feature type="transmembrane region" description="Helical" evidence="1">
    <location>
        <begin position="35"/>
        <end position="55"/>
    </location>
</feature>